<evidence type="ECO:0000313" key="3">
    <source>
        <dbReference type="Proteomes" id="UP000322234"/>
    </source>
</evidence>
<gene>
    <name evidence="2" type="ORF">E5288_WYG009468</name>
</gene>
<proteinExistence type="predicted"/>
<dbReference type="EMBL" id="VBQZ03000242">
    <property type="protein sequence ID" value="MXQ98469.1"/>
    <property type="molecule type" value="Genomic_DNA"/>
</dbReference>
<organism evidence="2 3">
    <name type="scientific">Bos mutus</name>
    <name type="common">wild yak</name>
    <dbReference type="NCBI Taxonomy" id="72004"/>
    <lineage>
        <taxon>Eukaryota</taxon>
        <taxon>Metazoa</taxon>
        <taxon>Chordata</taxon>
        <taxon>Craniata</taxon>
        <taxon>Vertebrata</taxon>
        <taxon>Euteleostomi</taxon>
        <taxon>Mammalia</taxon>
        <taxon>Eutheria</taxon>
        <taxon>Laurasiatheria</taxon>
        <taxon>Artiodactyla</taxon>
        <taxon>Ruminantia</taxon>
        <taxon>Pecora</taxon>
        <taxon>Bovidae</taxon>
        <taxon>Bovinae</taxon>
        <taxon>Bos</taxon>
    </lineage>
</organism>
<feature type="compositionally biased region" description="Polar residues" evidence="1">
    <location>
        <begin position="42"/>
        <end position="58"/>
    </location>
</feature>
<feature type="region of interest" description="Disordered" evidence="1">
    <location>
        <begin position="1"/>
        <end position="78"/>
    </location>
</feature>
<comment type="caution">
    <text evidence="2">The sequence shown here is derived from an EMBL/GenBank/DDBJ whole genome shotgun (WGS) entry which is preliminary data.</text>
</comment>
<accession>A0A6B0S6U4</accession>
<dbReference type="AlphaFoldDB" id="A0A6B0S6U4"/>
<name>A0A6B0S6U4_9CETA</name>
<sequence length="78" mass="8683">MTRLPSNVKPRPPTSLQSLRLDRLHTGALRIATHEDIRDTHNSTGSQDNPGNNPSSRTSRQDSLHKAPKKKGINQVLH</sequence>
<dbReference type="Proteomes" id="UP000322234">
    <property type="component" value="Unassembled WGS sequence"/>
</dbReference>
<keyword evidence="3" id="KW-1185">Reference proteome</keyword>
<reference evidence="2" key="1">
    <citation type="submission" date="2019-10" db="EMBL/GenBank/DDBJ databases">
        <title>The sequence and de novo assembly of the wild yak genome.</title>
        <authorList>
            <person name="Liu Y."/>
        </authorList>
    </citation>
    <scope>NUCLEOTIDE SEQUENCE [LARGE SCALE GENOMIC DNA]</scope>
    <source>
        <strain evidence="2">WY2019</strain>
    </source>
</reference>
<feature type="compositionally biased region" description="Basic and acidic residues" evidence="1">
    <location>
        <begin position="32"/>
        <end position="41"/>
    </location>
</feature>
<evidence type="ECO:0000313" key="2">
    <source>
        <dbReference type="EMBL" id="MXQ98469.1"/>
    </source>
</evidence>
<protein>
    <submittedName>
        <fullName evidence="2">Uncharacterized protein</fullName>
    </submittedName>
</protein>
<evidence type="ECO:0000256" key="1">
    <source>
        <dbReference type="SAM" id="MobiDB-lite"/>
    </source>
</evidence>